<dbReference type="PANTHER" id="PTHR41248">
    <property type="entry name" value="NORD PROTEIN"/>
    <property type="match status" value="1"/>
</dbReference>
<dbReference type="SUPFAM" id="SSF53300">
    <property type="entry name" value="vWA-like"/>
    <property type="match status" value="1"/>
</dbReference>
<organism evidence="2 3">
    <name type="scientific">Paraburkholderia edwinii</name>
    <dbReference type="NCBI Taxonomy" id="2861782"/>
    <lineage>
        <taxon>Bacteria</taxon>
        <taxon>Pseudomonadati</taxon>
        <taxon>Pseudomonadota</taxon>
        <taxon>Betaproteobacteria</taxon>
        <taxon>Burkholderiales</taxon>
        <taxon>Burkholderiaceae</taxon>
        <taxon>Paraburkholderia</taxon>
    </lineage>
</organism>
<dbReference type="PIRSF" id="PIRSF031715">
    <property type="entry name" value="Cob_chel_CobT"/>
    <property type="match status" value="1"/>
</dbReference>
<dbReference type="InterPro" id="IPR036465">
    <property type="entry name" value="vWFA_dom_sf"/>
</dbReference>
<dbReference type="InterPro" id="IPR025861">
    <property type="entry name" value="CobT_VWA_dom"/>
</dbReference>
<dbReference type="Proteomes" id="UP000826462">
    <property type="component" value="Chromosome 1"/>
</dbReference>
<dbReference type="Gene3D" id="3.40.50.410">
    <property type="entry name" value="von Willebrand factor, type A domain"/>
    <property type="match status" value="1"/>
</dbReference>
<proteinExistence type="predicted"/>
<accession>A0ABX8UEG3</accession>
<dbReference type="Pfam" id="PF11775">
    <property type="entry name" value="CobT_C"/>
    <property type="match status" value="1"/>
</dbReference>
<feature type="domain" description="Cobalamin biosynthesis protein CobT VWA" evidence="1">
    <location>
        <begin position="386"/>
        <end position="581"/>
    </location>
</feature>
<dbReference type="Pfam" id="PF06213">
    <property type="entry name" value="CobT"/>
    <property type="match status" value="1"/>
</dbReference>
<protein>
    <submittedName>
        <fullName evidence="2">Cobalt chelatase</fullName>
    </submittedName>
</protein>
<dbReference type="InterPro" id="IPR051928">
    <property type="entry name" value="NorD/CobT"/>
</dbReference>
<sequence>MNDTERAAMQRAARAEALRAATVRALTGDAALHYSGGRLCRNMTPLPFHAPHLRVTQDERAAMAASAGHVVASACSSSVSSSVASAVWSSVASFRGSADSAALRTLHSDTEWHRQHMPADPVERLLFESFEQLRCESLLPPGMPGLAHNLRARFDAWSRGVYLSGVIDGDAGLLLYTVAQMCWSRLSGWPVLEETEGLIEATRASIAPAIGVALAGMRRTRHDQHAFAVHALDLAQRVRSMMDARRAAGLEDDDAQNQQNEEAARNAFSLFLEFDDGDDEGIALAHTGESRVLRASEHGYRVFTNRYDREAYAASFVRKALLAEYRERLDERIRAQPVNVARLARMLKAALAVPERDDWSFGEESGRIDGRRLAQLVSSPAERRLFRLERHTLISGAIVGFLIDCSGSMRAQIEPVAMLVDVLARALDCAGIASEILGFTTGAWNGGRARSDWLANGRPEHPGRLNEVLNLVFKDADTSWRRARADIAALLKGDLFREGVDGEAVEWACNRMRAHAANRRVLIVISDGSPMDAATHQANDAYYLDNHLKQVVAQQRAYGDVDVLGLGVGLDLSPYYRYSLAVDLSVAPDMALFSEVVRWIGKPAAA</sequence>
<evidence type="ECO:0000313" key="3">
    <source>
        <dbReference type="Proteomes" id="UP000826462"/>
    </source>
</evidence>
<gene>
    <name evidence="2" type="ORF">KZJ38_11935</name>
</gene>
<evidence type="ECO:0000259" key="1">
    <source>
        <dbReference type="Pfam" id="PF11775"/>
    </source>
</evidence>
<dbReference type="PANTHER" id="PTHR41248:SF1">
    <property type="entry name" value="NORD PROTEIN"/>
    <property type="match status" value="1"/>
</dbReference>
<dbReference type="EMBL" id="CP080095">
    <property type="protein sequence ID" value="QYD67112.1"/>
    <property type="molecule type" value="Genomic_DNA"/>
</dbReference>
<dbReference type="InterPro" id="IPR006538">
    <property type="entry name" value="CobT"/>
</dbReference>
<dbReference type="RefSeq" id="WP_219796106.1">
    <property type="nucleotide sequence ID" value="NZ_CP080095.1"/>
</dbReference>
<name>A0ABX8UEG3_9BURK</name>
<evidence type="ECO:0000313" key="2">
    <source>
        <dbReference type="EMBL" id="QYD67112.1"/>
    </source>
</evidence>
<reference evidence="2 3" key="1">
    <citation type="submission" date="2021-07" db="EMBL/GenBank/DDBJ databases">
        <title>Paraburkholderia edwinii protects Aspergillus sp. from phenazines by acting as a toxin sponge.</title>
        <authorList>
            <person name="Dahlstrom K.M."/>
            <person name="Newman D.K."/>
        </authorList>
    </citation>
    <scope>NUCLEOTIDE SEQUENCE [LARGE SCALE GENOMIC DNA]</scope>
    <source>
        <strain evidence="2 3">Pe01</strain>
    </source>
</reference>
<keyword evidence="3" id="KW-1185">Reference proteome</keyword>